<dbReference type="InterPro" id="IPR037053">
    <property type="entry name" value="Phage_tail_collar_dom_sf"/>
</dbReference>
<dbReference type="InterPro" id="IPR011083">
    <property type="entry name" value="Phage_tail_collar_dom"/>
</dbReference>
<dbReference type="Gene3D" id="3.90.1340.10">
    <property type="entry name" value="Phage tail collar domain"/>
    <property type="match status" value="1"/>
</dbReference>
<dbReference type="OrthoDB" id="9810174at2"/>
<keyword evidence="3" id="KW-1185">Reference proteome</keyword>
<accession>A0A383RVS2</accession>
<gene>
    <name evidence="2" type="ORF">CCOS865_03274</name>
</gene>
<feature type="domain" description="Phage tail collar" evidence="1">
    <location>
        <begin position="6"/>
        <end position="61"/>
    </location>
</feature>
<evidence type="ECO:0000259" key="1">
    <source>
        <dbReference type="Pfam" id="PF07484"/>
    </source>
</evidence>
<dbReference type="AlphaFoldDB" id="A0A383RVS2"/>
<dbReference type="EMBL" id="UNOZ01000024">
    <property type="protein sequence ID" value="SYX91005.1"/>
    <property type="molecule type" value="Genomic_DNA"/>
</dbReference>
<dbReference type="Pfam" id="PF07484">
    <property type="entry name" value="Collar"/>
    <property type="match status" value="1"/>
</dbReference>
<dbReference type="Proteomes" id="UP000263595">
    <property type="component" value="Unassembled WGS sequence"/>
</dbReference>
<protein>
    <recommendedName>
        <fullName evidence="1">Phage tail collar domain-containing protein</fullName>
    </recommendedName>
</protein>
<sequence>MNGYLGEIRLFPFAWAPEGWLPCNGSVLQIARNPALFSLIGTVYGGDGKTTFALPDLRGRVAACQGNPQVEAFPLKPGAQSGSETAAIPLSILPQHSHAVNVSTAPSNNTVPQGGVPAISRRAAGQQVAGNIYVTAQADKAVVINGATVAPTPGAPVANMQPSLVLNYCILVNGYYPTRP</sequence>
<organism evidence="2 3">
    <name type="scientific">Pseudomonas reidholzensis</name>
    <dbReference type="NCBI Taxonomy" id="1785162"/>
    <lineage>
        <taxon>Bacteria</taxon>
        <taxon>Pseudomonadati</taxon>
        <taxon>Pseudomonadota</taxon>
        <taxon>Gammaproteobacteria</taxon>
        <taxon>Pseudomonadales</taxon>
        <taxon>Pseudomonadaceae</taxon>
        <taxon>Pseudomonas</taxon>
    </lineage>
</organism>
<proteinExistence type="predicted"/>
<reference evidence="3" key="1">
    <citation type="submission" date="2018-08" db="EMBL/GenBank/DDBJ databases">
        <authorList>
            <person name="Blom J."/>
        </authorList>
    </citation>
    <scope>NUCLEOTIDE SEQUENCE [LARGE SCALE GENOMIC DNA]</scope>
    <source>
        <strain evidence="3">CCOS 865</strain>
    </source>
</reference>
<name>A0A383RVS2_9PSED</name>
<dbReference type="RefSeq" id="WP_119142760.1">
    <property type="nucleotide sequence ID" value="NZ_CBCSFL010000018.1"/>
</dbReference>
<evidence type="ECO:0000313" key="3">
    <source>
        <dbReference type="Proteomes" id="UP000263595"/>
    </source>
</evidence>
<evidence type="ECO:0000313" key="2">
    <source>
        <dbReference type="EMBL" id="SYX91005.1"/>
    </source>
</evidence>
<dbReference type="SUPFAM" id="SSF88874">
    <property type="entry name" value="Receptor-binding domain of short tail fibre protein gp12"/>
    <property type="match status" value="1"/>
</dbReference>